<organism evidence="2 3">
    <name type="scientific">Talaromyces proteolyticus</name>
    <dbReference type="NCBI Taxonomy" id="1131652"/>
    <lineage>
        <taxon>Eukaryota</taxon>
        <taxon>Fungi</taxon>
        <taxon>Dikarya</taxon>
        <taxon>Ascomycota</taxon>
        <taxon>Pezizomycotina</taxon>
        <taxon>Eurotiomycetes</taxon>
        <taxon>Eurotiomycetidae</taxon>
        <taxon>Eurotiales</taxon>
        <taxon>Trichocomaceae</taxon>
        <taxon>Talaromyces</taxon>
        <taxon>Talaromyces sect. Bacilispori</taxon>
    </lineage>
</organism>
<dbReference type="GeneID" id="70251915"/>
<sequence>MSKTIHIWCQQAAVLSPRSWKVAISSTDCMNKTIDLENPSKSQAEDNLVRWYLEDFTLEPFAKYRARAAAAELRRYGILLWNQLDIGSSLDGYATVILHINLSQDQHELDRIHWEVLEHLDGSEHRVIVHRELRTPALDPLLPSSTQAIDGVFRILVVSARSDLKKGDVPPRLTSLPLVRTLEGAPGVELAFVHTGTFQEFEKALDERSESERIHLVHFDLHGKIDKNKGPVLEFTEPNSKYRTAYTASSVANVLRRNGVEWTVLCACRTAQTTSTFGHLALHFLTHGIRGVYAMRYELKASGAAILTSSFYTAFCLEGKTFVEAAYASRRAMQADSSRRAKYGELVEIQDSLVPAVYIVDGVDLRLAGIPSKPEIARAYAPSKLPEIIGREDDIHRLSRLMRGQTSFQVLIGDIGTGKSLLMKHLAWWWKQIHLFQNVVYVNVSLIDTDLEHDSSVGLHALAKFIRNSVIGDNAAHTTHPRAIDYIREMVAMTKGHDYIILVDGIDELFHESSKSDDTLEGWTSFFRVVEILSVSSLKFIVATCSPSICSKTRTDDNVFSISRQLTTTDAQNLISSFKLQTQETGSFQESPDTHLLRIFEMLQYNPMVMKSLSSALQERFHGLETILSWSQPTSSREPNDGENTFLSYIEDIFENKINRFKTLDLDDSEGLGRVHQLMLTVLAFLGRHNRYQEIWALLSIGLWTDVLPHPDAIVTVFEVKFSMMANVPMIGMIIEKIPKVRLGASFLPFKLWSIMNEGLPPESEEPQFSKEAMARSLKYVVRLLLGANLLTTPTEPLIDGTPGYHIHPALTLWIRRILRILHCDGVFISFFDCIENRALEMAKLNPAVTEDIPAIKSFAFPFIQREKWNLITAVVGLHQKYRHLLAMITVPAVREMFLESGMPFAWSSFHVLAPICGSTEDFCTWFLTHIVLEYIDMAASIMPNSMDEPLLQPLGPFLYLLNWAIDMTQRYCIEAKRATPLRLRKLLLGRVSAMRRMGTGKEELMEDNFKAAEMKALISEMRIALMSPNSSQDDIDRSIEAVKTARAQSEDGWSLLGSFLNDVIGLLNNTNDSTVQLEDYVRKLREDRARRPNTAAGSSFEDEFATQSVILDMMVDNFLKPFDGLKGLHYVGNPVNMAWYADLIFYMHKVDFFQGIPPWYSDLIAPILTHTRQGDLAQAIAAARRGLQVAERDGHVLVASKFRQVCRRLGELDVADDYDAHQAMLSRVAENSSLFLRQVLDCLAKHDTPAAYRHAKQACDEMQFSKASLPLMKVFGKHLSPLFASMSDNLPQLEVSFNGLERLVEFLEPYKEVNLEDKREWVDLVWKIRNLLTNLTDQSRSMDMEWAYKASEVFNDPNQLANEIGVDAKLVKGAQEMWSNVFKAGQSWDELQNDLERVTEVHDQATENMGEDGAAQD</sequence>
<gene>
    <name evidence="2" type="ORF">BGW36DRAFT_443882</name>
</gene>
<dbReference type="Pfam" id="PF12770">
    <property type="entry name" value="CHAT"/>
    <property type="match status" value="1"/>
</dbReference>
<name>A0AAD4L4T3_9EURO</name>
<evidence type="ECO:0000259" key="1">
    <source>
        <dbReference type="Pfam" id="PF12770"/>
    </source>
</evidence>
<dbReference type="InterPro" id="IPR027417">
    <property type="entry name" value="P-loop_NTPase"/>
</dbReference>
<proteinExistence type="predicted"/>
<evidence type="ECO:0000313" key="2">
    <source>
        <dbReference type="EMBL" id="KAH8703572.1"/>
    </source>
</evidence>
<keyword evidence="3" id="KW-1185">Reference proteome</keyword>
<dbReference type="EMBL" id="JAJTJA010000002">
    <property type="protein sequence ID" value="KAH8703572.1"/>
    <property type="molecule type" value="Genomic_DNA"/>
</dbReference>
<accession>A0AAD4L4T3</accession>
<reference evidence="2" key="1">
    <citation type="submission" date="2021-12" db="EMBL/GenBank/DDBJ databases">
        <title>Convergent genome expansion in fungi linked to evolution of root-endophyte symbiosis.</title>
        <authorList>
            <consortium name="DOE Joint Genome Institute"/>
            <person name="Ke Y.-H."/>
            <person name="Bonito G."/>
            <person name="Liao H.-L."/>
            <person name="Looney B."/>
            <person name="Rojas-Flechas A."/>
            <person name="Nash J."/>
            <person name="Hameed K."/>
            <person name="Schadt C."/>
            <person name="Martin F."/>
            <person name="Crous P.W."/>
            <person name="Miettinen O."/>
            <person name="Magnuson J.K."/>
            <person name="Labbe J."/>
            <person name="Jacobson D."/>
            <person name="Doktycz M.J."/>
            <person name="Veneault-Fourrey C."/>
            <person name="Kuo A."/>
            <person name="Mondo S."/>
            <person name="Calhoun S."/>
            <person name="Riley R."/>
            <person name="Ohm R."/>
            <person name="LaButti K."/>
            <person name="Andreopoulos B."/>
            <person name="Pangilinan J."/>
            <person name="Nolan M."/>
            <person name="Tritt A."/>
            <person name="Clum A."/>
            <person name="Lipzen A."/>
            <person name="Daum C."/>
            <person name="Barry K."/>
            <person name="Grigoriev I.V."/>
            <person name="Vilgalys R."/>
        </authorList>
    </citation>
    <scope>NUCLEOTIDE SEQUENCE</scope>
    <source>
        <strain evidence="2">PMI_201</strain>
    </source>
</reference>
<dbReference type="InterPro" id="IPR024983">
    <property type="entry name" value="CHAT_dom"/>
</dbReference>
<comment type="caution">
    <text evidence="2">The sequence shown here is derived from an EMBL/GenBank/DDBJ whole genome shotgun (WGS) entry which is preliminary data.</text>
</comment>
<dbReference type="Proteomes" id="UP001201262">
    <property type="component" value="Unassembled WGS sequence"/>
</dbReference>
<dbReference type="SUPFAM" id="SSF52540">
    <property type="entry name" value="P-loop containing nucleoside triphosphate hydrolases"/>
    <property type="match status" value="1"/>
</dbReference>
<dbReference type="Gene3D" id="3.40.50.300">
    <property type="entry name" value="P-loop containing nucleotide triphosphate hydrolases"/>
    <property type="match status" value="1"/>
</dbReference>
<dbReference type="RefSeq" id="XP_046076590.1">
    <property type="nucleotide sequence ID" value="XM_046221628.1"/>
</dbReference>
<feature type="domain" description="CHAT" evidence="1">
    <location>
        <begin position="99"/>
        <end position="340"/>
    </location>
</feature>
<protein>
    <recommendedName>
        <fullName evidence="1">CHAT domain-containing protein</fullName>
    </recommendedName>
</protein>
<evidence type="ECO:0000313" key="3">
    <source>
        <dbReference type="Proteomes" id="UP001201262"/>
    </source>
</evidence>